<comment type="similarity">
    <text evidence="2 8">Belongs to the FMO family.</text>
</comment>
<accession>A0AAD8HED1</accession>
<comment type="cofactor">
    <cofactor evidence="1 8">
        <name>FAD</name>
        <dbReference type="ChEBI" id="CHEBI:57692"/>
    </cofactor>
</comment>
<dbReference type="InterPro" id="IPR050346">
    <property type="entry name" value="FMO-like"/>
</dbReference>
<dbReference type="GO" id="GO:0004499">
    <property type="term" value="F:N,N-dimethylaniline monooxygenase activity"/>
    <property type="evidence" value="ECO:0007669"/>
    <property type="project" value="InterPro"/>
</dbReference>
<evidence type="ECO:0000256" key="5">
    <source>
        <dbReference type="ARBA" id="ARBA00022857"/>
    </source>
</evidence>
<dbReference type="GO" id="GO:0050660">
    <property type="term" value="F:flavin adenine dinucleotide binding"/>
    <property type="evidence" value="ECO:0007669"/>
    <property type="project" value="InterPro"/>
</dbReference>
<dbReference type="InterPro" id="IPR036188">
    <property type="entry name" value="FAD/NAD-bd_sf"/>
</dbReference>
<dbReference type="InterPro" id="IPR000960">
    <property type="entry name" value="Flavin_mOase"/>
</dbReference>
<comment type="caution">
    <text evidence="9">The sequence shown here is derived from an EMBL/GenBank/DDBJ whole genome shotgun (WGS) entry which is preliminary data.</text>
</comment>
<dbReference type="EC" id="1.-.-.-" evidence="8"/>
<evidence type="ECO:0000313" key="9">
    <source>
        <dbReference type="EMBL" id="KAK1364542.1"/>
    </source>
</evidence>
<evidence type="ECO:0000256" key="4">
    <source>
        <dbReference type="ARBA" id="ARBA00022827"/>
    </source>
</evidence>
<keyword evidence="4 8" id="KW-0274">FAD</keyword>
<organism evidence="9 10">
    <name type="scientific">Heracleum sosnowskyi</name>
    <dbReference type="NCBI Taxonomy" id="360622"/>
    <lineage>
        <taxon>Eukaryota</taxon>
        <taxon>Viridiplantae</taxon>
        <taxon>Streptophyta</taxon>
        <taxon>Embryophyta</taxon>
        <taxon>Tracheophyta</taxon>
        <taxon>Spermatophyta</taxon>
        <taxon>Magnoliopsida</taxon>
        <taxon>eudicotyledons</taxon>
        <taxon>Gunneridae</taxon>
        <taxon>Pentapetalae</taxon>
        <taxon>asterids</taxon>
        <taxon>campanulids</taxon>
        <taxon>Apiales</taxon>
        <taxon>Apiaceae</taxon>
        <taxon>Apioideae</taxon>
        <taxon>apioid superclade</taxon>
        <taxon>Tordylieae</taxon>
        <taxon>Tordyliinae</taxon>
        <taxon>Heracleum</taxon>
    </lineage>
</organism>
<sequence length="546" mass="61997">MPSLNVAVIGAGVAGLLAGRELQRAGHQVTIFEKQNQLGGTWVYDPRVESDPLSLDPDREIIQSSLYSSLRTNFPRHVMGFSDFSFTKIYDDSRPFPSHEEVLKFLNDFAQQFGLVELTRLNAEVVRVEVRNDEWMVESRTGELTLEEVFHAVVVCVGHHTEPRVANFPGIEKWAGKQIHSHNYRVPEPFRDQIVLVIGTGPSATDISIEIAEVAKEVHVSTRSSSVLSKLAIFEKFNNHSEIDYVDESGRVVFQDGSSVQADILFHCTGYRYNFPFLKTNNVVTVEDNRVGPLYKHVFPPQLAPRLSFIGIPYGTSGFPLMELQAKWISLVLSGQLLLPSKETMMTDTETFYKSLELHGIPFRHTHSLLMKFDYQDWLADQLGVPPIDERVKKIQEHFIKILFSSEGIKVGLPDENVKVVEKVGEVRLSSELVLYDVLYIEEFNHNLISVSKLIATSKIDVMFDTKACILQDRSTKEIVGRGKEENGLYRLEVTREEEEQDQARRFWRQSNNVTMCKEAVKLNILHARLGPSSVSKMRHIGFCNS</sequence>
<name>A0AAD8HED1_9APIA</name>
<evidence type="ECO:0000313" key="10">
    <source>
        <dbReference type="Proteomes" id="UP001237642"/>
    </source>
</evidence>
<keyword evidence="3 8" id="KW-0285">Flavoprotein</keyword>
<dbReference type="SUPFAM" id="SSF51905">
    <property type="entry name" value="FAD/NAD(P)-binding domain"/>
    <property type="match status" value="2"/>
</dbReference>
<evidence type="ECO:0000256" key="1">
    <source>
        <dbReference type="ARBA" id="ARBA00001974"/>
    </source>
</evidence>
<keyword evidence="6 8" id="KW-0560">Oxidoreductase</keyword>
<evidence type="ECO:0000256" key="7">
    <source>
        <dbReference type="ARBA" id="ARBA00023033"/>
    </source>
</evidence>
<dbReference type="PANTHER" id="PTHR23023">
    <property type="entry name" value="DIMETHYLANILINE MONOOXYGENASE"/>
    <property type="match status" value="1"/>
</dbReference>
<dbReference type="Gene3D" id="3.50.50.60">
    <property type="entry name" value="FAD/NAD(P)-binding domain"/>
    <property type="match status" value="2"/>
</dbReference>
<dbReference type="GO" id="GO:0050661">
    <property type="term" value="F:NADP binding"/>
    <property type="evidence" value="ECO:0007669"/>
    <property type="project" value="InterPro"/>
</dbReference>
<evidence type="ECO:0000256" key="8">
    <source>
        <dbReference type="RuleBase" id="RU361177"/>
    </source>
</evidence>
<dbReference type="PRINTS" id="PR00370">
    <property type="entry name" value="FMOXYGENASE"/>
</dbReference>
<reference evidence="9" key="1">
    <citation type="submission" date="2023-02" db="EMBL/GenBank/DDBJ databases">
        <title>Genome of toxic invasive species Heracleum sosnowskyi carries increased number of genes despite the absence of recent whole-genome duplications.</title>
        <authorList>
            <person name="Schelkunov M."/>
            <person name="Shtratnikova V."/>
            <person name="Makarenko M."/>
            <person name="Klepikova A."/>
            <person name="Omelchenko D."/>
            <person name="Novikova G."/>
            <person name="Obukhova E."/>
            <person name="Bogdanov V."/>
            <person name="Penin A."/>
            <person name="Logacheva M."/>
        </authorList>
    </citation>
    <scope>NUCLEOTIDE SEQUENCE</scope>
    <source>
        <strain evidence="9">Hsosn_3</strain>
        <tissue evidence="9">Leaf</tissue>
    </source>
</reference>
<evidence type="ECO:0000256" key="6">
    <source>
        <dbReference type="ARBA" id="ARBA00023002"/>
    </source>
</evidence>
<protein>
    <recommendedName>
        <fullName evidence="8">Flavin-containing monooxygenase</fullName>
        <ecNumber evidence="8">1.-.-.-</ecNumber>
    </recommendedName>
</protein>
<keyword evidence="7 8" id="KW-0503">Monooxygenase</keyword>
<proteinExistence type="inferred from homology"/>
<keyword evidence="5" id="KW-0521">NADP</keyword>
<dbReference type="EMBL" id="JAUIZM010000009">
    <property type="protein sequence ID" value="KAK1364542.1"/>
    <property type="molecule type" value="Genomic_DNA"/>
</dbReference>
<dbReference type="InterPro" id="IPR020946">
    <property type="entry name" value="Flavin_mOase-like"/>
</dbReference>
<dbReference type="Pfam" id="PF00743">
    <property type="entry name" value="FMO-like"/>
    <property type="match status" value="2"/>
</dbReference>
<evidence type="ECO:0000256" key="2">
    <source>
        <dbReference type="ARBA" id="ARBA00009183"/>
    </source>
</evidence>
<gene>
    <name evidence="9" type="ORF">POM88_040103</name>
</gene>
<reference evidence="9" key="2">
    <citation type="submission" date="2023-05" db="EMBL/GenBank/DDBJ databases">
        <authorList>
            <person name="Schelkunov M.I."/>
        </authorList>
    </citation>
    <scope>NUCLEOTIDE SEQUENCE</scope>
    <source>
        <strain evidence="9">Hsosn_3</strain>
        <tissue evidence="9">Leaf</tissue>
    </source>
</reference>
<dbReference type="Proteomes" id="UP001237642">
    <property type="component" value="Unassembled WGS sequence"/>
</dbReference>
<dbReference type="FunFam" id="3.50.50.60:FF:000138">
    <property type="entry name" value="Flavin-containing monooxygenase"/>
    <property type="match status" value="1"/>
</dbReference>
<dbReference type="AlphaFoldDB" id="A0AAD8HED1"/>
<keyword evidence="10" id="KW-1185">Reference proteome</keyword>
<evidence type="ECO:0000256" key="3">
    <source>
        <dbReference type="ARBA" id="ARBA00022630"/>
    </source>
</evidence>